<protein>
    <submittedName>
        <fullName evidence="1">Uncharacterized protein</fullName>
    </submittedName>
</protein>
<dbReference type="Proteomes" id="UP000717328">
    <property type="component" value="Unassembled WGS sequence"/>
</dbReference>
<evidence type="ECO:0000313" key="1">
    <source>
        <dbReference type="EMBL" id="KAG5649703.1"/>
    </source>
</evidence>
<gene>
    <name evidence="1" type="ORF">H0H81_002430</name>
</gene>
<comment type="caution">
    <text evidence="1">The sequence shown here is derived from an EMBL/GenBank/DDBJ whole genome shotgun (WGS) entry which is preliminary data.</text>
</comment>
<keyword evidence="2" id="KW-1185">Reference proteome</keyword>
<organism evidence="1 2">
    <name type="scientific">Sphagnurus paluster</name>
    <dbReference type="NCBI Taxonomy" id="117069"/>
    <lineage>
        <taxon>Eukaryota</taxon>
        <taxon>Fungi</taxon>
        <taxon>Dikarya</taxon>
        <taxon>Basidiomycota</taxon>
        <taxon>Agaricomycotina</taxon>
        <taxon>Agaricomycetes</taxon>
        <taxon>Agaricomycetidae</taxon>
        <taxon>Agaricales</taxon>
        <taxon>Tricholomatineae</taxon>
        <taxon>Lyophyllaceae</taxon>
        <taxon>Sphagnurus</taxon>
    </lineage>
</organism>
<name>A0A9P7GGQ3_9AGAR</name>
<reference evidence="1" key="1">
    <citation type="submission" date="2021-02" db="EMBL/GenBank/DDBJ databases">
        <authorList>
            <person name="Nieuwenhuis M."/>
            <person name="Van De Peppel L.J.J."/>
        </authorList>
    </citation>
    <scope>NUCLEOTIDE SEQUENCE</scope>
    <source>
        <strain evidence="1">D49</strain>
    </source>
</reference>
<reference evidence="1" key="2">
    <citation type="submission" date="2021-10" db="EMBL/GenBank/DDBJ databases">
        <title>Phylogenomics reveals ancestral predisposition of the termite-cultivated fungus Termitomyces towards a domesticated lifestyle.</title>
        <authorList>
            <person name="Auxier B."/>
            <person name="Grum-Grzhimaylo A."/>
            <person name="Cardenas M.E."/>
            <person name="Lodge J.D."/>
            <person name="Laessoe T."/>
            <person name="Pedersen O."/>
            <person name="Smith M.E."/>
            <person name="Kuyper T.W."/>
            <person name="Franco-Molano E.A."/>
            <person name="Baroni T.J."/>
            <person name="Aanen D.K."/>
        </authorList>
    </citation>
    <scope>NUCLEOTIDE SEQUENCE</scope>
    <source>
        <strain evidence="1">D49</strain>
    </source>
</reference>
<proteinExistence type="predicted"/>
<accession>A0A9P7GGQ3</accession>
<sequence length="182" mass="20355">MAELSGESTPPETRLEQGKRVMQKALELCTLYPGDLLIPASTLLVKIDEKTGTLTALIDLERSPISPVWECATIPRWPEDPEGEEGGYEGGPAAPRVPLRALFIDTFAAHSHSTEARGEEWRNAYETGRPFRAFTSRLSFHWVEIWATDALELWVDRRVEWARANPGVGYPEEGCLEQSSCL</sequence>
<evidence type="ECO:0000313" key="2">
    <source>
        <dbReference type="Proteomes" id="UP000717328"/>
    </source>
</evidence>
<dbReference type="AlphaFoldDB" id="A0A9P7GGQ3"/>
<dbReference type="OrthoDB" id="10003767at2759"/>
<dbReference type="EMBL" id="JABCKI010000767">
    <property type="protein sequence ID" value="KAG5649703.1"/>
    <property type="molecule type" value="Genomic_DNA"/>
</dbReference>